<feature type="chain" id="PRO_5011577817" description="DUF2931 family protein" evidence="1">
    <location>
        <begin position="25"/>
        <end position="358"/>
    </location>
</feature>
<proteinExistence type="predicted"/>
<sequence>MRRSFIPPLAALALAALQAGPAQAAGRVPPAPEYTVQLSHPDNRYVVTPIEGELPTLEGLPAQLPYGSSSGQWGESGKYFTEQHGTPVGARIVYFSRYEDAFYRLKAEFPLDVVKTLARRAYANNESQSSDKQLKPFIDTQEVPGYAEEFNRIGYAYEPLSSVVLGFAPQGMVVVWFQYGYVSVQIGEYRAERIVDDGAYARRLFSRISATREEIRASRFDPDASPQRWQAYQTRYRWTPRFVLPPGAPQLYRAQIEYFNGEREMLLRPWVDQPATFPRAIPKEITVFWRSARGNVLQGTATFDWPAVNKAFGRGEPGPGVLEMRLSEEDQSVALQIDGRPVPALTWEAGRSAQTFRD</sequence>
<feature type="signal peptide" evidence="1">
    <location>
        <begin position="1"/>
        <end position="24"/>
    </location>
</feature>
<dbReference type="AlphaFoldDB" id="A0A1I2AMC6"/>
<reference evidence="3" key="1">
    <citation type="submission" date="2016-10" db="EMBL/GenBank/DDBJ databases">
        <authorList>
            <person name="Varghese N."/>
            <person name="Submissions S."/>
        </authorList>
    </citation>
    <scope>NUCLEOTIDE SEQUENCE [LARGE SCALE GENOMIC DNA]</scope>
    <source>
        <strain evidence="3">DSM 27981</strain>
    </source>
</reference>
<dbReference type="EMBL" id="FONX01000002">
    <property type="protein sequence ID" value="SFE44867.1"/>
    <property type="molecule type" value="Genomic_DNA"/>
</dbReference>
<evidence type="ECO:0000256" key="1">
    <source>
        <dbReference type="SAM" id="SignalP"/>
    </source>
</evidence>
<name>A0A1I2AMC6_9BURK</name>
<evidence type="ECO:0000313" key="2">
    <source>
        <dbReference type="EMBL" id="SFE44867.1"/>
    </source>
</evidence>
<dbReference type="RefSeq" id="WP_092937506.1">
    <property type="nucleotide sequence ID" value="NZ_FONX01000002.1"/>
</dbReference>
<accession>A0A1I2AMC6</accession>
<gene>
    <name evidence="2" type="ORF">SAMN04489711_102100</name>
</gene>
<protein>
    <recommendedName>
        <fullName evidence="4">DUF2931 family protein</fullName>
    </recommendedName>
</protein>
<keyword evidence="1" id="KW-0732">Signal</keyword>
<organism evidence="2 3">
    <name type="scientific">Paracidovorax wautersii</name>
    <dbReference type="NCBI Taxonomy" id="1177982"/>
    <lineage>
        <taxon>Bacteria</taxon>
        <taxon>Pseudomonadati</taxon>
        <taxon>Pseudomonadota</taxon>
        <taxon>Betaproteobacteria</taxon>
        <taxon>Burkholderiales</taxon>
        <taxon>Comamonadaceae</taxon>
        <taxon>Paracidovorax</taxon>
    </lineage>
</organism>
<evidence type="ECO:0000313" key="3">
    <source>
        <dbReference type="Proteomes" id="UP000199119"/>
    </source>
</evidence>
<dbReference type="Proteomes" id="UP000199119">
    <property type="component" value="Unassembled WGS sequence"/>
</dbReference>
<dbReference type="OrthoDB" id="5702951at2"/>
<keyword evidence="3" id="KW-1185">Reference proteome</keyword>
<evidence type="ECO:0008006" key="4">
    <source>
        <dbReference type="Google" id="ProtNLM"/>
    </source>
</evidence>